<sequence>MQDKVMHLLLERDAALASVENKNQNKDVKVKPLSESFIKKKQDELSNNFFYEILQDKITNLLQGRSVQKQRHNTMIHGLADICDTFADLLPLKKIDDSQTISEYTETGFIFCGSKNNPSRIDQLALALLKILCDGIIDDTKHGTTAYCLVTRQSACPPRARYSPHAESRLLVASPIPPIATHCDERAVLEQRRRDPLWPLPLPARGGGDGIVFLRPRPPCTSGRGTLVAPEARMAQPLQFGERSEEKQRRATFELDVGEGWRPGNPGGAPGVAIAHEGEGCCRRFEMCLGKRYNCAIEI</sequence>
<evidence type="ECO:0000313" key="1">
    <source>
        <dbReference type="EMBL" id="KAG2572070.1"/>
    </source>
</evidence>
<evidence type="ECO:0000313" key="2">
    <source>
        <dbReference type="Proteomes" id="UP000823388"/>
    </source>
</evidence>
<dbReference type="AlphaFoldDB" id="A0A8T0QDP6"/>
<gene>
    <name evidence="1" type="ORF">PVAP13_7KG147155</name>
</gene>
<organism evidence="1 2">
    <name type="scientific">Panicum virgatum</name>
    <name type="common">Blackwell switchgrass</name>
    <dbReference type="NCBI Taxonomy" id="38727"/>
    <lineage>
        <taxon>Eukaryota</taxon>
        <taxon>Viridiplantae</taxon>
        <taxon>Streptophyta</taxon>
        <taxon>Embryophyta</taxon>
        <taxon>Tracheophyta</taxon>
        <taxon>Spermatophyta</taxon>
        <taxon>Magnoliopsida</taxon>
        <taxon>Liliopsida</taxon>
        <taxon>Poales</taxon>
        <taxon>Poaceae</taxon>
        <taxon>PACMAD clade</taxon>
        <taxon>Panicoideae</taxon>
        <taxon>Panicodae</taxon>
        <taxon>Paniceae</taxon>
        <taxon>Panicinae</taxon>
        <taxon>Panicum</taxon>
        <taxon>Panicum sect. Hiantes</taxon>
    </lineage>
</organism>
<reference evidence="1 2" key="1">
    <citation type="submission" date="2020-05" db="EMBL/GenBank/DDBJ databases">
        <title>WGS assembly of Panicum virgatum.</title>
        <authorList>
            <person name="Lovell J.T."/>
            <person name="Jenkins J."/>
            <person name="Shu S."/>
            <person name="Juenger T.E."/>
            <person name="Schmutz J."/>
        </authorList>
    </citation>
    <scope>NUCLEOTIDE SEQUENCE [LARGE SCALE GENOMIC DNA]</scope>
    <source>
        <strain evidence="2">cv. AP13</strain>
    </source>
</reference>
<comment type="caution">
    <text evidence="1">The sequence shown here is derived from an EMBL/GenBank/DDBJ whole genome shotgun (WGS) entry which is preliminary data.</text>
</comment>
<accession>A0A8T0QDP6</accession>
<proteinExistence type="predicted"/>
<dbReference type="Proteomes" id="UP000823388">
    <property type="component" value="Chromosome 7K"/>
</dbReference>
<keyword evidence="2" id="KW-1185">Reference proteome</keyword>
<dbReference type="EMBL" id="CM029049">
    <property type="protein sequence ID" value="KAG2572070.1"/>
    <property type="molecule type" value="Genomic_DNA"/>
</dbReference>
<name>A0A8T0QDP6_PANVG</name>
<protein>
    <submittedName>
        <fullName evidence="1">Uncharacterized protein</fullName>
    </submittedName>
</protein>